<evidence type="ECO:0000313" key="5">
    <source>
        <dbReference type="EMBL" id="ADH91934.1"/>
    </source>
</evidence>
<dbReference type="InterPro" id="IPR009061">
    <property type="entry name" value="DNA-bd_dom_put_sf"/>
</dbReference>
<name>D7BLY5_ARCHD</name>
<evidence type="ECO:0000259" key="4">
    <source>
        <dbReference type="PROSITE" id="PS50937"/>
    </source>
</evidence>
<dbReference type="AlphaFoldDB" id="D7BLY5"/>
<dbReference type="OrthoDB" id="5345718at2"/>
<protein>
    <submittedName>
        <fullName evidence="5">Transcriptional regulator, MerR family</fullName>
    </submittedName>
</protein>
<dbReference type="Proteomes" id="UP000000376">
    <property type="component" value="Chromosome"/>
</dbReference>
<dbReference type="SMART" id="SM00422">
    <property type="entry name" value="HTH_MERR"/>
    <property type="match status" value="1"/>
</dbReference>
<keyword evidence="1" id="KW-0238">DNA-binding</keyword>
<dbReference type="NCBIfam" id="NF047375">
    <property type="entry name" value="HeatShock_HspR"/>
    <property type="match status" value="1"/>
</dbReference>
<keyword evidence="2" id="KW-0175">Coiled coil</keyword>
<dbReference type="PANTHER" id="PTHR30204">
    <property type="entry name" value="REDOX-CYCLING DRUG-SENSING TRANSCRIPTIONAL ACTIVATOR SOXR"/>
    <property type="match status" value="1"/>
</dbReference>
<dbReference type="GO" id="GO:0003677">
    <property type="term" value="F:DNA binding"/>
    <property type="evidence" value="ECO:0007669"/>
    <property type="project" value="UniProtKB-KW"/>
</dbReference>
<reference evidence="5 6" key="1">
    <citation type="journal article" date="2010" name="Stand. Genomic Sci.">
        <title>Complete genome sequence of Arcanobacterium haemolyticum type strain (11018).</title>
        <authorList>
            <person name="Yasawong M."/>
            <person name="Teshima H."/>
            <person name="Lapidus A."/>
            <person name="Nolan M."/>
            <person name="Lucas S."/>
            <person name="Glavina Del Rio T."/>
            <person name="Tice H."/>
            <person name="Cheng J."/>
            <person name="Bruce D."/>
            <person name="Detter C."/>
            <person name="Tapia R."/>
            <person name="Han C."/>
            <person name="Goodwin L."/>
            <person name="Pitluck S."/>
            <person name="Liolios K."/>
            <person name="Ivanova N."/>
            <person name="Mavromatis K."/>
            <person name="Mikhailova N."/>
            <person name="Pati A."/>
            <person name="Chen A."/>
            <person name="Palaniappan K."/>
            <person name="Land M."/>
            <person name="Hauser L."/>
            <person name="Chang Y."/>
            <person name="Jeffries C."/>
            <person name="Rohde M."/>
            <person name="Sikorski J."/>
            <person name="Pukall R."/>
            <person name="Goker M."/>
            <person name="Woyke T."/>
            <person name="Bristow J."/>
            <person name="Eisen J."/>
            <person name="Markowitz V."/>
            <person name="Hugenholtz P."/>
            <person name="Kyrpides N."/>
            <person name="Klenk H."/>
        </authorList>
    </citation>
    <scope>NUCLEOTIDE SEQUENCE [LARGE SCALE GENOMIC DNA]</scope>
    <source>
        <strain evidence="6">ATCC 9345 / DSM 20595 / CCUG 17215 / LMG 16163 / NBRC 15585 / NCTC 8452 / 11018</strain>
    </source>
</reference>
<dbReference type="PANTHER" id="PTHR30204:SF58">
    <property type="entry name" value="HTH-TYPE TRANSCRIPTIONAL REGULATOR YFMP"/>
    <property type="match status" value="1"/>
</dbReference>
<evidence type="ECO:0000256" key="1">
    <source>
        <dbReference type="ARBA" id="ARBA00023125"/>
    </source>
</evidence>
<dbReference type="GO" id="GO:0003700">
    <property type="term" value="F:DNA-binding transcription factor activity"/>
    <property type="evidence" value="ECO:0007669"/>
    <property type="project" value="InterPro"/>
</dbReference>
<dbReference type="HOGENOM" id="CLU_060077_7_1_11"/>
<dbReference type="PROSITE" id="PS50937">
    <property type="entry name" value="HTH_MERR_2"/>
    <property type="match status" value="1"/>
</dbReference>
<dbReference type="eggNOG" id="COG0789">
    <property type="taxonomic scope" value="Bacteria"/>
</dbReference>
<feature type="region of interest" description="Disordered" evidence="3">
    <location>
        <begin position="149"/>
        <end position="169"/>
    </location>
</feature>
<accession>D7BLY5</accession>
<evidence type="ECO:0000313" key="6">
    <source>
        <dbReference type="Proteomes" id="UP000000376"/>
    </source>
</evidence>
<gene>
    <name evidence="5" type="ordered locus">Arch_0171</name>
</gene>
<dbReference type="Pfam" id="PF13411">
    <property type="entry name" value="MerR_1"/>
    <property type="match status" value="1"/>
</dbReference>
<feature type="domain" description="HTH merR-type" evidence="4">
    <location>
        <begin position="10"/>
        <end position="79"/>
    </location>
</feature>
<dbReference type="RefSeq" id="WP_013169432.1">
    <property type="nucleotide sequence ID" value="NC_014218.1"/>
</dbReference>
<feature type="compositionally biased region" description="Polar residues" evidence="3">
    <location>
        <begin position="155"/>
        <end position="164"/>
    </location>
</feature>
<sequence>MAKVSKTAPILTVSVAAELAGMHAQTVRQYDRLGLVVAKRTRGGGRRYSLNDVDRLTEIQRLSQDEGINLAGISRIFELRDELEKIVRAKNAMEKQLMRLRLAYAEMEKHIQSQRERQERVFAVDSSGEVTASASLELLRRQLYAAREDERQRSSRNAAHQHGSSHAALVPQSSTDWLVALIEQHVRQEMNAYEPVTDDYIDLEELDTYMKTRD</sequence>
<dbReference type="STRING" id="644284.Arch_0171"/>
<feature type="coiled-coil region" evidence="2">
    <location>
        <begin position="76"/>
        <end position="117"/>
    </location>
</feature>
<evidence type="ECO:0000256" key="3">
    <source>
        <dbReference type="SAM" id="MobiDB-lite"/>
    </source>
</evidence>
<dbReference type="Gene3D" id="1.10.1660.10">
    <property type="match status" value="1"/>
</dbReference>
<dbReference type="SUPFAM" id="SSF46955">
    <property type="entry name" value="Putative DNA-binding domain"/>
    <property type="match status" value="1"/>
</dbReference>
<dbReference type="EMBL" id="CP002045">
    <property type="protein sequence ID" value="ADH91934.1"/>
    <property type="molecule type" value="Genomic_DNA"/>
</dbReference>
<dbReference type="KEGG" id="ahe:Arch_0171"/>
<evidence type="ECO:0000256" key="2">
    <source>
        <dbReference type="SAM" id="Coils"/>
    </source>
</evidence>
<dbReference type="InterPro" id="IPR000551">
    <property type="entry name" value="MerR-type_HTH_dom"/>
</dbReference>
<keyword evidence="6" id="KW-1185">Reference proteome</keyword>
<organism evidence="5 6">
    <name type="scientific">Arcanobacterium haemolyticum (strain ATCC 9345 / DSM 20595 / CCM 5947 / CCUG 17215 / LMG 16163 / NBRC 15585 / NCTC 8452 / 11018)</name>
    <dbReference type="NCBI Taxonomy" id="644284"/>
    <lineage>
        <taxon>Bacteria</taxon>
        <taxon>Bacillati</taxon>
        <taxon>Actinomycetota</taxon>
        <taxon>Actinomycetes</taxon>
        <taxon>Actinomycetales</taxon>
        <taxon>Actinomycetaceae</taxon>
        <taxon>Arcanobacterium</taxon>
    </lineage>
</organism>
<dbReference type="InterPro" id="IPR047057">
    <property type="entry name" value="MerR_fam"/>
</dbReference>
<proteinExistence type="predicted"/>